<comment type="caution">
    <text evidence="2">The sequence shown here is derived from an EMBL/GenBank/DDBJ whole genome shotgun (WGS) entry which is preliminary data.</text>
</comment>
<evidence type="ECO:0000256" key="1">
    <source>
        <dbReference type="SAM" id="MobiDB-lite"/>
    </source>
</evidence>
<feature type="compositionally biased region" description="Polar residues" evidence="1">
    <location>
        <begin position="130"/>
        <end position="145"/>
    </location>
</feature>
<protein>
    <submittedName>
        <fullName evidence="2">Uncharacterized protein</fullName>
    </submittedName>
</protein>
<evidence type="ECO:0000313" key="3">
    <source>
        <dbReference type="Proteomes" id="UP000655225"/>
    </source>
</evidence>
<proteinExistence type="predicted"/>
<evidence type="ECO:0000313" key="2">
    <source>
        <dbReference type="EMBL" id="KAF8395629.1"/>
    </source>
</evidence>
<dbReference type="AlphaFoldDB" id="A0A835DCW2"/>
<dbReference type="EMBL" id="JABCRI010000013">
    <property type="protein sequence ID" value="KAF8395629.1"/>
    <property type="molecule type" value="Genomic_DNA"/>
</dbReference>
<organism evidence="2 3">
    <name type="scientific">Tetracentron sinense</name>
    <name type="common">Spur-leaf</name>
    <dbReference type="NCBI Taxonomy" id="13715"/>
    <lineage>
        <taxon>Eukaryota</taxon>
        <taxon>Viridiplantae</taxon>
        <taxon>Streptophyta</taxon>
        <taxon>Embryophyta</taxon>
        <taxon>Tracheophyta</taxon>
        <taxon>Spermatophyta</taxon>
        <taxon>Magnoliopsida</taxon>
        <taxon>Trochodendrales</taxon>
        <taxon>Trochodendraceae</taxon>
        <taxon>Tetracentron</taxon>
    </lineage>
</organism>
<sequence>MSFSQLFLPLREVSDLFASSQSASSQSAVGDSDLAASTTPAKAAEGFVLVSNPLKLLQKVSTKEIVLMLIYEFMPNATLWVGFLVGFLMVVAPKTTQGLVESLQGTQELMIALQGTQELVKAPQRDSRAGGSSTRDLGACTSFNEDSGAGGSSTRTNPLQDLMGSKAKGL</sequence>
<accession>A0A835DCW2</accession>
<feature type="region of interest" description="Disordered" evidence="1">
    <location>
        <begin position="122"/>
        <end position="170"/>
    </location>
</feature>
<gene>
    <name evidence="2" type="ORF">HHK36_019579</name>
</gene>
<dbReference type="Proteomes" id="UP000655225">
    <property type="component" value="Unassembled WGS sequence"/>
</dbReference>
<name>A0A835DCW2_TETSI</name>
<reference evidence="2 3" key="1">
    <citation type="submission" date="2020-04" db="EMBL/GenBank/DDBJ databases">
        <title>Plant Genome Project.</title>
        <authorList>
            <person name="Zhang R.-G."/>
        </authorList>
    </citation>
    <scope>NUCLEOTIDE SEQUENCE [LARGE SCALE GENOMIC DNA]</scope>
    <source>
        <strain evidence="2">YNK0</strain>
        <tissue evidence="2">Leaf</tissue>
    </source>
</reference>
<keyword evidence="3" id="KW-1185">Reference proteome</keyword>